<proteinExistence type="predicted"/>
<protein>
    <submittedName>
        <fullName evidence="1">Uncharacterized protein</fullName>
    </submittedName>
</protein>
<dbReference type="Proteomes" id="UP000886845">
    <property type="component" value="Unassembled WGS sequence"/>
</dbReference>
<comment type="caution">
    <text evidence="1">The sequence shown here is derived from an EMBL/GenBank/DDBJ whole genome shotgun (WGS) entry which is preliminary data.</text>
</comment>
<evidence type="ECO:0000313" key="2">
    <source>
        <dbReference type="Proteomes" id="UP000886845"/>
    </source>
</evidence>
<organism evidence="1 2">
    <name type="scientific">Candidatus Spyradenecus faecavium</name>
    <dbReference type="NCBI Taxonomy" id="2840947"/>
    <lineage>
        <taxon>Bacteria</taxon>
        <taxon>Pseudomonadati</taxon>
        <taxon>Lentisphaerota</taxon>
        <taxon>Lentisphaeria</taxon>
        <taxon>Lentisphaerales</taxon>
        <taxon>Lentisphaeraceae</taxon>
        <taxon>Lentisphaeraceae incertae sedis</taxon>
        <taxon>Candidatus Spyradenecus</taxon>
    </lineage>
</organism>
<sequence>MRTGQTMVEYVLVLVALLGAALAAGFLVRAVDAQEARTETLLGSGYP</sequence>
<dbReference type="AlphaFoldDB" id="A0A9D1NNG9"/>
<gene>
    <name evidence="1" type="ORF">IAC79_04615</name>
</gene>
<name>A0A9D1NNG9_9BACT</name>
<evidence type="ECO:0000313" key="1">
    <source>
        <dbReference type="EMBL" id="HIV09378.1"/>
    </source>
</evidence>
<accession>A0A9D1NNG9</accession>
<reference evidence="1" key="2">
    <citation type="journal article" date="2021" name="PeerJ">
        <title>Extensive microbial diversity within the chicken gut microbiome revealed by metagenomics and culture.</title>
        <authorList>
            <person name="Gilroy R."/>
            <person name="Ravi A."/>
            <person name="Getino M."/>
            <person name="Pursley I."/>
            <person name="Horton D.L."/>
            <person name="Alikhan N.F."/>
            <person name="Baker D."/>
            <person name="Gharbi K."/>
            <person name="Hall N."/>
            <person name="Watson M."/>
            <person name="Adriaenssens E.M."/>
            <person name="Foster-Nyarko E."/>
            <person name="Jarju S."/>
            <person name="Secka A."/>
            <person name="Antonio M."/>
            <person name="Oren A."/>
            <person name="Chaudhuri R.R."/>
            <person name="La Ragione R."/>
            <person name="Hildebrand F."/>
            <person name="Pallen M.J."/>
        </authorList>
    </citation>
    <scope>NUCLEOTIDE SEQUENCE</scope>
    <source>
        <strain evidence="1">35461</strain>
    </source>
</reference>
<reference evidence="1" key="1">
    <citation type="submission" date="2020-10" db="EMBL/GenBank/DDBJ databases">
        <authorList>
            <person name="Gilroy R."/>
        </authorList>
    </citation>
    <scope>NUCLEOTIDE SEQUENCE</scope>
    <source>
        <strain evidence="1">35461</strain>
    </source>
</reference>
<dbReference type="EMBL" id="DVOR01000146">
    <property type="protein sequence ID" value="HIV09378.1"/>
    <property type="molecule type" value="Genomic_DNA"/>
</dbReference>